<keyword evidence="2" id="KW-0012">Acyltransferase</keyword>
<dbReference type="EC" id="2.3.1.-" evidence="2"/>
<dbReference type="InterPro" id="IPR016181">
    <property type="entry name" value="Acyl_CoA_acyltransferase"/>
</dbReference>
<dbReference type="InterPro" id="IPR045057">
    <property type="entry name" value="Gcn5-rel_NAT"/>
</dbReference>
<proteinExistence type="predicted"/>
<gene>
    <name evidence="2" type="ORF">ACFSKU_16585</name>
</gene>
<keyword evidence="3" id="KW-1185">Reference proteome</keyword>
<dbReference type="GO" id="GO:0016746">
    <property type="term" value="F:acyltransferase activity"/>
    <property type="evidence" value="ECO:0007669"/>
    <property type="project" value="UniProtKB-KW"/>
</dbReference>
<feature type="domain" description="N-acetyltransferase" evidence="1">
    <location>
        <begin position="6"/>
        <end position="92"/>
    </location>
</feature>
<accession>A0ABW4X0N0</accession>
<dbReference type="RefSeq" id="WP_229959610.1">
    <property type="nucleotide sequence ID" value="NZ_JAJJWI010000005.1"/>
</dbReference>
<evidence type="ECO:0000313" key="2">
    <source>
        <dbReference type="EMBL" id="MFD2068509.1"/>
    </source>
</evidence>
<dbReference type="Pfam" id="PF14542">
    <property type="entry name" value="Acetyltransf_CG"/>
    <property type="match status" value="1"/>
</dbReference>
<sequence>MEPNIIHDENDLRFYADLGEDQAELTYTYPEDGVMDFDHTFVPEKSRGKGMADKLVKAGLDYVREKNYKFIPSCPVVEAYAKRHPEYNDLMT</sequence>
<dbReference type="InterPro" id="IPR031165">
    <property type="entry name" value="GNAT_YJDJ"/>
</dbReference>
<organism evidence="2 3">
    <name type="scientific">Pontibacter silvestris</name>
    <dbReference type="NCBI Taxonomy" id="2305183"/>
    <lineage>
        <taxon>Bacteria</taxon>
        <taxon>Pseudomonadati</taxon>
        <taxon>Bacteroidota</taxon>
        <taxon>Cytophagia</taxon>
        <taxon>Cytophagales</taxon>
        <taxon>Hymenobacteraceae</taxon>
        <taxon>Pontibacter</taxon>
    </lineage>
</organism>
<dbReference type="PANTHER" id="PTHR31435">
    <property type="entry name" value="PROTEIN NATD1"/>
    <property type="match status" value="1"/>
</dbReference>
<reference evidence="3" key="1">
    <citation type="journal article" date="2019" name="Int. J. Syst. Evol. Microbiol.">
        <title>The Global Catalogue of Microorganisms (GCM) 10K type strain sequencing project: providing services to taxonomists for standard genome sequencing and annotation.</title>
        <authorList>
            <consortium name="The Broad Institute Genomics Platform"/>
            <consortium name="The Broad Institute Genome Sequencing Center for Infectious Disease"/>
            <person name="Wu L."/>
            <person name="Ma J."/>
        </authorList>
    </citation>
    <scope>NUCLEOTIDE SEQUENCE [LARGE SCALE GENOMIC DNA]</scope>
    <source>
        <strain evidence="3">JCM 16545</strain>
    </source>
</reference>
<evidence type="ECO:0000313" key="3">
    <source>
        <dbReference type="Proteomes" id="UP001597369"/>
    </source>
</evidence>
<dbReference type="PANTHER" id="PTHR31435:SF9">
    <property type="entry name" value="PROTEIN NATD1"/>
    <property type="match status" value="1"/>
</dbReference>
<dbReference type="Gene3D" id="3.40.630.30">
    <property type="match status" value="1"/>
</dbReference>
<dbReference type="Proteomes" id="UP001597369">
    <property type="component" value="Unassembled WGS sequence"/>
</dbReference>
<dbReference type="PROSITE" id="PS51729">
    <property type="entry name" value="GNAT_YJDJ"/>
    <property type="match status" value="1"/>
</dbReference>
<evidence type="ECO:0000259" key="1">
    <source>
        <dbReference type="PROSITE" id="PS51729"/>
    </source>
</evidence>
<dbReference type="EMBL" id="JBHUHV010000053">
    <property type="protein sequence ID" value="MFD2068509.1"/>
    <property type="molecule type" value="Genomic_DNA"/>
</dbReference>
<dbReference type="SUPFAM" id="SSF55729">
    <property type="entry name" value="Acyl-CoA N-acyltransferases (Nat)"/>
    <property type="match status" value="1"/>
</dbReference>
<keyword evidence="2" id="KW-0808">Transferase</keyword>
<name>A0ABW4X0N0_9BACT</name>
<protein>
    <submittedName>
        <fullName evidence="2">GNAT family N-acetyltransferase</fullName>
        <ecNumber evidence="2">2.3.1.-</ecNumber>
    </submittedName>
</protein>
<comment type="caution">
    <text evidence="2">The sequence shown here is derived from an EMBL/GenBank/DDBJ whole genome shotgun (WGS) entry which is preliminary data.</text>
</comment>